<dbReference type="InterPro" id="IPR014757">
    <property type="entry name" value="Tscrpt_reg_IclR_C"/>
</dbReference>
<dbReference type="PANTHER" id="PTHR30136">
    <property type="entry name" value="HELIX-TURN-HELIX TRANSCRIPTIONAL REGULATOR, ICLR FAMILY"/>
    <property type="match status" value="1"/>
</dbReference>
<dbReference type="InterPro" id="IPR005471">
    <property type="entry name" value="Tscrpt_reg_IclR_N"/>
</dbReference>
<dbReference type="PANTHER" id="PTHR30136:SF34">
    <property type="entry name" value="TRANSCRIPTIONAL REGULATOR"/>
    <property type="match status" value="1"/>
</dbReference>
<sequence length="269" mass="29211">MAENPKNVVMSVAKAFAVLRAFGPDLAELTISEIAARTDLDRGTSFRLLHTLRDLGYVVGVPGCRRFRLTLKCLELGYLPLAHSDLKTLSRPLLVELCADLADAASLGMLDGPDVVYVERVQGDIGRRHVDRRTGSRTGIYAAALGQAILAFDTPERQREVLEMAERPMLSERTITDIDALLARMGEIRERGWALSDGENAYGLRTVAAPIFDHAGRAVAAISATVRADRCSLDDFVAAAVPRVLAVTGDLTTAIRLSFGEIVRGVQRP</sequence>
<evidence type="ECO:0000256" key="1">
    <source>
        <dbReference type="ARBA" id="ARBA00023015"/>
    </source>
</evidence>
<dbReference type="SUPFAM" id="SSF46785">
    <property type="entry name" value="Winged helix' DNA-binding domain"/>
    <property type="match status" value="1"/>
</dbReference>
<dbReference type="Gene3D" id="1.10.10.10">
    <property type="entry name" value="Winged helix-like DNA-binding domain superfamily/Winged helix DNA-binding domain"/>
    <property type="match status" value="1"/>
</dbReference>
<feature type="domain" description="HTH iclR-type" evidence="4">
    <location>
        <begin position="9"/>
        <end position="71"/>
    </location>
</feature>
<dbReference type="InterPro" id="IPR050707">
    <property type="entry name" value="HTH_MetabolicPath_Reg"/>
</dbReference>
<comment type="caution">
    <text evidence="6">The sequence shown here is derived from an EMBL/GenBank/DDBJ whole genome shotgun (WGS) entry which is preliminary data.</text>
</comment>
<dbReference type="InterPro" id="IPR036390">
    <property type="entry name" value="WH_DNA-bd_sf"/>
</dbReference>
<proteinExistence type="predicted"/>
<accession>A0A4Q9VWW5</accession>
<dbReference type="InterPro" id="IPR036388">
    <property type="entry name" value="WH-like_DNA-bd_sf"/>
</dbReference>
<dbReference type="Pfam" id="PF09339">
    <property type="entry name" value="HTH_IclR"/>
    <property type="match status" value="1"/>
</dbReference>
<protein>
    <submittedName>
        <fullName evidence="6">IclR family transcriptional regulator</fullName>
    </submittedName>
</protein>
<dbReference type="SUPFAM" id="SSF55781">
    <property type="entry name" value="GAF domain-like"/>
    <property type="match status" value="1"/>
</dbReference>
<reference evidence="6 7" key="1">
    <citation type="submission" date="2019-02" db="EMBL/GenBank/DDBJ databases">
        <title>Siculibacillus lacustris gen. nov., sp. nov., a new rosette-forming bacterium isolated from a freshwater crater lake (Lake St. Ana, Romania).</title>
        <authorList>
            <person name="Felfoldi T."/>
            <person name="Marton Z."/>
            <person name="Szabo A."/>
            <person name="Mentes A."/>
            <person name="Boka K."/>
            <person name="Marialigeti K."/>
            <person name="Mathe I."/>
            <person name="Koncz M."/>
            <person name="Schumann P."/>
            <person name="Toth E."/>
        </authorList>
    </citation>
    <scope>NUCLEOTIDE SEQUENCE [LARGE SCALE GENOMIC DNA]</scope>
    <source>
        <strain evidence="6 7">SA-279</strain>
    </source>
</reference>
<dbReference type="PROSITE" id="PS51078">
    <property type="entry name" value="ICLR_ED"/>
    <property type="match status" value="1"/>
</dbReference>
<dbReference type="OrthoDB" id="6057486at2"/>
<gene>
    <name evidence="6" type="ORF">EYW49_01515</name>
</gene>
<organism evidence="6 7">
    <name type="scientific">Siculibacillus lacustris</name>
    <dbReference type="NCBI Taxonomy" id="1549641"/>
    <lineage>
        <taxon>Bacteria</taxon>
        <taxon>Pseudomonadati</taxon>
        <taxon>Pseudomonadota</taxon>
        <taxon>Alphaproteobacteria</taxon>
        <taxon>Hyphomicrobiales</taxon>
        <taxon>Ancalomicrobiaceae</taxon>
        <taxon>Siculibacillus</taxon>
    </lineage>
</organism>
<keyword evidence="3" id="KW-0804">Transcription</keyword>
<dbReference type="PROSITE" id="PS51077">
    <property type="entry name" value="HTH_ICLR"/>
    <property type="match status" value="1"/>
</dbReference>
<dbReference type="AlphaFoldDB" id="A0A4Q9VWW5"/>
<dbReference type="Proteomes" id="UP000292781">
    <property type="component" value="Unassembled WGS sequence"/>
</dbReference>
<dbReference type="Pfam" id="PF01614">
    <property type="entry name" value="IclR_C"/>
    <property type="match status" value="1"/>
</dbReference>
<evidence type="ECO:0000259" key="4">
    <source>
        <dbReference type="PROSITE" id="PS51077"/>
    </source>
</evidence>
<evidence type="ECO:0000259" key="5">
    <source>
        <dbReference type="PROSITE" id="PS51078"/>
    </source>
</evidence>
<keyword evidence="2" id="KW-0238">DNA-binding</keyword>
<dbReference type="EMBL" id="SJFN01000002">
    <property type="protein sequence ID" value="TBW40857.1"/>
    <property type="molecule type" value="Genomic_DNA"/>
</dbReference>
<dbReference type="SMART" id="SM00346">
    <property type="entry name" value="HTH_ICLR"/>
    <property type="match status" value="1"/>
</dbReference>
<dbReference type="GO" id="GO:0003700">
    <property type="term" value="F:DNA-binding transcription factor activity"/>
    <property type="evidence" value="ECO:0007669"/>
    <property type="project" value="TreeGrafter"/>
</dbReference>
<keyword evidence="7" id="KW-1185">Reference proteome</keyword>
<keyword evidence="1" id="KW-0805">Transcription regulation</keyword>
<dbReference type="RefSeq" id="WP_131305241.1">
    <property type="nucleotide sequence ID" value="NZ_SJFN01000002.1"/>
</dbReference>
<evidence type="ECO:0000256" key="2">
    <source>
        <dbReference type="ARBA" id="ARBA00023125"/>
    </source>
</evidence>
<feature type="domain" description="IclR-ED" evidence="5">
    <location>
        <begin position="72"/>
        <end position="257"/>
    </location>
</feature>
<evidence type="ECO:0000313" key="7">
    <source>
        <dbReference type="Proteomes" id="UP000292781"/>
    </source>
</evidence>
<dbReference type="InterPro" id="IPR029016">
    <property type="entry name" value="GAF-like_dom_sf"/>
</dbReference>
<dbReference type="Gene3D" id="3.30.450.40">
    <property type="match status" value="1"/>
</dbReference>
<evidence type="ECO:0000313" key="6">
    <source>
        <dbReference type="EMBL" id="TBW40857.1"/>
    </source>
</evidence>
<evidence type="ECO:0000256" key="3">
    <source>
        <dbReference type="ARBA" id="ARBA00023163"/>
    </source>
</evidence>
<name>A0A4Q9VWW5_9HYPH</name>
<dbReference type="GO" id="GO:0003677">
    <property type="term" value="F:DNA binding"/>
    <property type="evidence" value="ECO:0007669"/>
    <property type="project" value="UniProtKB-KW"/>
</dbReference>
<dbReference type="GO" id="GO:0045892">
    <property type="term" value="P:negative regulation of DNA-templated transcription"/>
    <property type="evidence" value="ECO:0007669"/>
    <property type="project" value="TreeGrafter"/>
</dbReference>